<dbReference type="Pfam" id="PF12796">
    <property type="entry name" value="Ank_2"/>
    <property type="match status" value="3"/>
</dbReference>
<evidence type="ECO:0000256" key="1">
    <source>
        <dbReference type="ARBA" id="ARBA00022737"/>
    </source>
</evidence>
<dbReference type="PANTHER" id="PTHR24198:SF165">
    <property type="entry name" value="ANKYRIN REPEAT-CONTAINING PROTEIN-RELATED"/>
    <property type="match status" value="1"/>
</dbReference>
<protein>
    <recommendedName>
        <fullName evidence="6">Ankyrin repeat protein</fullName>
    </recommendedName>
</protein>
<evidence type="ECO:0000256" key="2">
    <source>
        <dbReference type="ARBA" id="ARBA00023043"/>
    </source>
</evidence>
<dbReference type="Proteomes" id="UP001470230">
    <property type="component" value="Unassembled WGS sequence"/>
</dbReference>
<dbReference type="PROSITE" id="PS50088">
    <property type="entry name" value="ANK_REPEAT"/>
    <property type="match status" value="3"/>
</dbReference>
<dbReference type="InterPro" id="IPR002110">
    <property type="entry name" value="Ankyrin_rpt"/>
</dbReference>
<name>A0ABR2HAX2_9EUKA</name>
<dbReference type="PANTHER" id="PTHR24198">
    <property type="entry name" value="ANKYRIN REPEAT AND PROTEIN KINASE DOMAIN-CONTAINING PROTEIN"/>
    <property type="match status" value="1"/>
</dbReference>
<evidence type="ECO:0000256" key="3">
    <source>
        <dbReference type="PROSITE-ProRule" id="PRU00023"/>
    </source>
</evidence>
<evidence type="ECO:0008006" key="6">
    <source>
        <dbReference type="Google" id="ProtNLM"/>
    </source>
</evidence>
<evidence type="ECO:0000313" key="4">
    <source>
        <dbReference type="EMBL" id="KAK8843042.1"/>
    </source>
</evidence>
<proteinExistence type="predicted"/>
<keyword evidence="2 3" id="KW-0040">ANK repeat</keyword>
<keyword evidence="5" id="KW-1185">Reference proteome</keyword>
<gene>
    <name evidence="4" type="ORF">M9Y10_025230</name>
</gene>
<sequence>MFSQFYHQFFGGKNYRTIYNDNKSTKSEESINKFNLEILDSILDDNEEKFMNLIKGNDNCNINKTFRITNYRLPVFLNDNPPYSSLCACFGSEKCFKSLSHLLPCGSEEFLKLDDFKRSPIHFACIGGSIAIIRELEQAGVSMNIQDKYGFYPCHYAAMSGHLEVMKYLMMKGIDILTSSSTHGPQLLSIHVACLYGSINIVKLIIETASSKYQLDSLLVKKSTPLHFACIGGQYQIVEFIQRYKEFYKKQFDVCNEESMTPLVCACKAGSLECVKLILKKSKIDLNMIGRKHHPLIEAASNGHIDIVKFLLEQNNTDIKQESSQRCAALDEAISKGYFDIVKLLIENGAAIDSDLDLLMMKVISKGDQEMIHYFDDHFKIHYNKIFVLNTTYGDKYMERACNNKDEKTIDFLLSKNVEFSKINVAELIKSKEFDLLNLLLKKGLNVANYSNPKESPLVILMIKNGSFDDVINLIKKSAPFNNEMITKYNCIEIACEHNDLKLFDYLMSYKPTISQEDKYNYITITLRESRFENKDKKEESLKMIDTLLNFFNINFKNSSSFMNSLVTQAINKRSVELLDILLKYGADYSNCLIDFSTSFFDSYVPVFQYLKDHGCTFNHMKYSEGFQNNPLSYILYNAEYLNFSDFLQMVTFMMDFTSPENIMNAKHREFNLIDYFMEHDYYEGVSKAFTLTKSVFYPLRNSSDAFTNWIKKSQDLNLIRMVIKH</sequence>
<evidence type="ECO:0000313" key="5">
    <source>
        <dbReference type="Proteomes" id="UP001470230"/>
    </source>
</evidence>
<feature type="repeat" description="ANK" evidence="3">
    <location>
        <begin position="325"/>
        <end position="357"/>
    </location>
</feature>
<feature type="repeat" description="ANK" evidence="3">
    <location>
        <begin position="149"/>
        <end position="181"/>
    </location>
</feature>
<organism evidence="4 5">
    <name type="scientific">Tritrichomonas musculus</name>
    <dbReference type="NCBI Taxonomy" id="1915356"/>
    <lineage>
        <taxon>Eukaryota</taxon>
        <taxon>Metamonada</taxon>
        <taxon>Parabasalia</taxon>
        <taxon>Tritrichomonadida</taxon>
        <taxon>Tritrichomonadidae</taxon>
        <taxon>Tritrichomonas</taxon>
    </lineage>
</organism>
<keyword evidence="1" id="KW-0677">Repeat</keyword>
<dbReference type="Gene3D" id="1.25.40.20">
    <property type="entry name" value="Ankyrin repeat-containing domain"/>
    <property type="match status" value="3"/>
</dbReference>
<feature type="repeat" description="ANK" evidence="3">
    <location>
        <begin position="116"/>
        <end position="148"/>
    </location>
</feature>
<accession>A0ABR2HAX2</accession>
<dbReference type="EMBL" id="JAPFFF010000036">
    <property type="protein sequence ID" value="KAK8843042.1"/>
    <property type="molecule type" value="Genomic_DNA"/>
</dbReference>
<dbReference type="SUPFAM" id="SSF48403">
    <property type="entry name" value="Ankyrin repeat"/>
    <property type="match status" value="2"/>
</dbReference>
<dbReference type="PROSITE" id="PS50297">
    <property type="entry name" value="ANK_REP_REGION"/>
    <property type="match status" value="2"/>
</dbReference>
<reference evidence="4 5" key="1">
    <citation type="submission" date="2024-04" db="EMBL/GenBank/DDBJ databases">
        <title>Tritrichomonas musculus Genome.</title>
        <authorList>
            <person name="Alves-Ferreira E."/>
            <person name="Grigg M."/>
            <person name="Lorenzi H."/>
            <person name="Galac M."/>
        </authorList>
    </citation>
    <scope>NUCLEOTIDE SEQUENCE [LARGE SCALE GENOMIC DNA]</scope>
    <source>
        <strain evidence="4 5">EAF2021</strain>
    </source>
</reference>
<dbReference type="SMART" id="SM00248">
    <property type="entry name" value="ANK"/>
    <property type="match status" value="10"/>
</dbReference>
<dbReference type="InterPro" id="IPR036770">
    <property type="entry name" value="Ankyrin_rpt-contain_sf"/>
</dbReference>
<comment type="caution">
    <text evidence="4">The sequence shown here is derived from an EMBL/GenBank/DDBJ whole genome shotgun (WGS) entry which is preliminary data.</text>
</comment>